<evidence type="ECO:0000313" key="1">
    <source>
        <dbReference type="EMBL" id="CAH3037410.1"/>
    </source>
</evidence>
<dbReference type="AlphaFoldDB" id="A0AAU9VXQ4"/>
<reference evidence="1 2" key="1">
    <citation type="submission" date="2022-05" db="EMBL/GenBank/DDBJ databases">
        <authorList>
            <consortium name="Genoscope - CEA"/>
            <person name="William W."/>
        </authorList>
    </citation>
    <scope>NUCLEOTIDE SEQUENCE [LARGE SCALE GENOMIC DNA]</scope>
</reference>
<dbReference type="Proteomes" id="UP001159428">
    <property type="component" value="Unassembled WGS sequence"/>
</dbReference>
<evidence type="ECO:0000313" key="2">
    <source>
        <dbReference type="Proteomes" id="UP001159428"/>
    </source>
</evidence>
<proteinExistence type="predicted"/>
<dbReference type="EMBL" id="CALNXJ010000004">
    <property type="protein sequence ID" value="CAH3037410.1"/>
    <property type="molecule type" value="Genomic_DNA"/>
</dbReference>
<keyword evidence="2" id="KW-1185">Reference proteome</keyword>
<name>A0AAU9VXQ4_9CNID</name>
<sequence>MEWSWEDFLLPLRNGDLTCHPSPRSVTFTPQFLSSYSLVRRFSRDLQRQDLQKTEEKRIAVASAEATLRSLFQFGRVDLKELRRKWKTYQRALNSKSDRDSSGSAWTIEILQKYIQRSDIVCFQPCPSLFAVQEAQYIRDKVALSLAALCGNQGNGIDENLLLFHGMRDSTEGDSRMILEAILQPLCAAKGLALRCEQSLTCNDLPDNRFDYIMYYNNQPLGFVEAKSQHCIKDQSVVQLIVQLLLLSAEDSHGFRFGVLSDARRFILAGVSQNKVVFFQKDIHPIRIRYMESEADLLSIANEIAWLIDLAVYSRQTNRSIEECLSQVNDVCYEVQGEFFFPFCSIL</sequence>
<organism evidence="1 2">
    <name type="scientific">Pocillopora meandrina</name>
    <dbReference type="NCBI Taxonomy" id="46732"/>
    <lineage>
        <taxon>Eukaryota</taxon>
        <taxon>Metazoa</taxon>
        <taxon>Cnidaria</taxon>
        <taxon>Anthozoa</taxon>
        <taxon>Hexacorallia</taxon>
        <taxon>Scleractinia</taxon>
        <taxon>Astrocoeniina</taxon>
        <taxon>Pocilloporidae</taxon>
        <taxon>Pocillopora</taxon>
    </lineage>
</organism>
<gene>
    <name evidence="1" type="ORF">PMEA_00022040</name>
</gene>
<accession>A0AAU9VXQ4</accession>
<protein>
    <submittedName>
        <fullName evidence="1">Uncharacterized protein</fullName>
    </submittedName>
</protein>
<comment type="caution">
    <text evidence="1">The sequence shown here is derived from an EMBL/GenBank/DDBJ whole genome shotgun (WGS) entry which is preliminary data.</text>
</comment>